<dbReference type="RefSeq" id="WP_148236066.1">
    <property type="nucleotide sequence ID" value="NZ_CBDRAA010000013.1"/>
</dbReference>
<evidence type="ECO:0000256" key="1">
    <source>
        <dbReference type="SAM" id="MobiDB-lite"/>
    </source>
</evidence>
<protein>
    <recommendedName>
        <fullName evidence="4">PE-PGRS family protein</fullName>
    </recommendedName>
</protein>
<dbReference type="InterPro" id="IPR045998">
    <property type="entry name" value="DUF5954"/>
</dbReference>
<dbReference type="Proteomes" id="UP000034034">
    <property type="component" value="Chromosome"/>
</dbReference>
<dbReference type="KEGG" id="sxi:SXIM_09160"/>
<feature type="region of interest" description="Disordered" evidence="1">
    <location>
        <begin position="130"/>
        <end position="159"/>
    </location>
</feature>
<reference evidence="2" key="1">
    <citation type="submission" date="2019-08" db="EMBL/GenBank/DDBJ databases">
        <title>Complete genome sequence of a mangrove-derived Streptomyces xiamenensis.</title>
        <authorList>
            <person name="Xu J."/>
        </authorList>
    </citation>
    <scope>NUCLEOTIDE SEQUENCE</scope>
    <source>
        <strain evidence="2">318</strain>
    </source>
</reference>
<dbReference type="EMBL" id="CP009922">
    <property type="protein sequence ID" value="AKG42300.1"/>
    <property type="molecule type" value="Genomic_DNA"/>
</dbReference>
<feature type="region of interest" description="Disordered" evidence="1">
    <location>
        <begin position="300"/>
        <end position="336"/>
    </location>
</feature>
<evidence type="ECO:0000313" key="3">
    <source>
        <dbReference type="Proteomes" id="UP000034034"/>
    </source>
</evidence>
<dbReference type="HOGENOM" id="CLU_821149_0_0_11"/>
<evidence type="ECO:0000313" key="2">
    <source>
        <dbReference type="EMBL" id="AKG42300.1"/>
    </source>
</evidence>
<keyword evidence="3" id="KW-1185">Reference proteome</keyword>
<gene>
    <name evidence="2" type="ORF">SXIM_09160</name>
</gene>
<name>A0A0F7FS12_9ACTN</name>
<dbReference type="STRING" id="408015.SXIM_09160"/>
<dbReference type="AlphaFoldDB" id="A0A0F7FS12"/>
<organism evidence="2 3">
    <name type="scientific">Streptomyces xiamenensis</name>
    <dbReference type="NCBI Taxonomy" id="408015"/>
    <lineage>
        <taxon>Bacteria</taxon>
        <taxon>Bacillati</taxon>
        <taxon>Actinomycetota</taxon>
        <taxon>Actinomycetes</taxon>
        <taxon>Kitasatosporales</taxon>
        <taxon>Streptomycetaceae</taxon>
        <taxon>Streptomyces</taxon>
    </lineage>
</organism>
<evidence type="ECO:0008006" key="4">
    <source>
        <dbReference type="Google" id="ProtNLM"/>
    </source>
</evidence>
<sequence length="336" mass="37645">MSDGQAELPEPHRVISMTRFDDPVSVISDTEAWRARDTYPDIMGRGPMFALVEQEADGRWRVLLADEGNPQGCRDELARECRLRAADAVAVKDREAQRLWLTGARRMDWEKLNELKVGEHRFRIARGDMFIRMGPDGPEPPRPSDPDPMRPGEGHRARPRTRGFLIDPAAATGMSEGMLRIDLLSFVYPSSRVPHDVRADSLRALQSHPGGVLLPPVFAITEFTEGRWTPMTGGADTPQEIRDTLVTYLRDVAPAVYAEDAVPAAHFRAAAEALAGTRRDEVRCADRHYRVMRLERLIRVGPDGPESPRASDWDPELPVEAQAERDRLNGVRYGAN</sequence>
<accession>A0A0F7FS12</accession>
<feature type="compositionally biased region" description="Basic and acidic residues" evidence="1">
    <location>
        <begin position="142"/>
        <end position="156"/>
    </location>
</feature>
<dbReference type="Pfam" id="PF19379">
    <property type="entry name" value="DUF5954"/>
    <property type="match status" value="1"/>
</dbReference>
<proteinExistence type="predicted"/>
<dbReference type="PATRIC" id="fig|408015.6.peg.945"/>